<evidence type="ECO:0000256" key="5">
    <source>
        <dbReference type="SAM" id="Phobius"/>
    </source>
</evidence>
<feature type="transmembrane region" description="Helical" evidence="5">
    <location>
        <begin position="92"/>
        <end position="115"/>
    </location>
</feature>
<dbReference type="PANTHER" id="PTHR43066">
    <property type="entry name" value="RHOMBOID-RELATED PROTEIN"/>
    <property type="match status" value="1"/>
</dbReference>
<dbReference type="Pfam" id="PF20216">
    <property type="entry name" value="DUF6576"/>
    <property type="match status" value="1"/>
</dbReference>
<dbReference type="GO" id="GO:0006508">
    <property type="term" value="P:proteolysis"/>
    <property type="evidence" value="ECO:0007669"/>
    <property type="project" value="UniProtKB-KW"/>
</dbReference>
<comment type="caution">
    <text evidence="8">The sequence shown here is derived from an EMBL/GenBank/DDBJ whole genome shotgun (WGS) entry which is preliminary data.</text>
</comment>
<dbReference type="Gene3D" id="1.20.1540.10">
    <property type="entry name" value="Rhomboid-like"/>
    <property type="match status" value="1"/>
</dbReference>
<dbReference type="RefSeq" id="WP_153122012.1">
    <property type="nucleotide sequence ID" value="NZ_JAPDUV010000001.1"/>
</dbReference>
<dbReference type="InterPro" id="IPR046483">
    <property type="entry name" value="DUF6576"/>
</dbReference>
<keyword evidence="4 5" id="KW-0472">Membrane</keyword>
<organism evidence="8 9">
    <name type="scientific">Segatella copri</name>
    <dbReference type="NCBI Taxonomy" id="165179"/>
    <lineage>
        <taxon>Bacteria</taxon>
        <taxon>Pseudomonadati</taxon>
        <taxon>Bacteroidota</taxon>
        <taxon>Bacteroidia</taxon>
        <taxon>Bacteroidales</taxon>
        <taxon>Prevotellaceae</taxon>
        <taxon>Segatella</taxon>
    </lineage>
</organism>
<gene>
    <name evidence="8" type="ORF">F7D73_01730</name>
</gene>
<evidence type="ECO:0000259" key="7">
    <source>
        <dbReference type="Pfam" id="PF20216"/>
    </source>
</evidence>
<dbReference type="GO" id="GO:0016020">
    <property type="term" value="C:membrane"/>
    <property type="evidence" value="ECO:0007669"/>
    <property type="project" value="UniProtKB-SubCell"/>
</dbReference>
<keyword evidence="8" id="KW-0378">Hydrolase</keyword>
<dbReference type="Proteomes" id="UP000480425">
    <property type="component" value="Unassembled WGS sequence"/>
</dbReference>
<dbReference type="OrthoDB" id="9807874at2"/>
<feature type="transmembrane region" description="Helical" evidence="5">
    <location>
        <begin position="202"/>
        <end position="221"/>
    </location>
</feature>
<accession>A0A6G1TXT5</accession>
<dbReference type="SUPFAM" id="SSF144091">
    <property type="entry name" value="Rhomboid-like"/>
    <property type="match status" value="1"/>
</dbReference>
<dbReference type="PANTHER" id="PTHR43066:SF11">
    <property type="entry name" value="PEPTIDASE S54 RHOMBOID DOMAIN-CONTAINING PROTEIN"/>
    <property type="match status" value="1"/>
</dbReference>
<dbReference type="AlphaFoldDB" id="A0A6G1TXT5"/>
<feature type="domain" description="Peptidase S54 rhomboid" evidence="6">
    <location>
        <begin position="50"/>
        <end position="220"/>
    </location>
</feature>
<feature type="domain" description="DUF6576" evidence="7">
    <location>
        <begin position="277"/>
        <end position="314"/>
    </location>
</feature>
<evidence type="ECO:0000256" key="1">
    <source>
        <dbReference type="ARBA" id="ARBA00004141"/>
    </source>
</evidence>
<evidence type="ECO:0000313" key="9">
    <source>
        <dbReference type="Proteomes" id="UP000480425"/>
    </source>
</evidence>
<protein>
    <submittedName>
        <fullName evidence="8">Rhomboid family intramembrane serine protease</fullName>
    </submittedName>
</protein>
<dbReference type="Pfam" id="PF01694">
    <property type="entry name" value="Rhomboid"/>
    <property type="match status" value="1"/>
</dbReference>
<sequence length="315" mass="35350">MRNIPIVTKNLLIVNVVAFLVCLLMGKNGPDGYVLNDLLGLHFFLASDFHIYQLFTYMFMHGGFEHIIFNMFALWMFGCVVERVWGPKKFLFYYIACGVGAGLFQEAAQAVQFYVVASSQLPGLSFSDLTVVAHNSSAVLNQWTTVGASGAIYAILLAFGMIYPNERIFIFPLPIPIKAKYFVIGYAAIELFSALATTGDGVAHIAHLGGMVFGFFMIRYWRKQVDGGYGGSHTADAFDKLKNMFGGKRNTGKRNFTYTRNDSYTSQYEQDAECTTNEKVVSQEEIDRILDKIRKSGYDSLTKEEKQSLFDQSNK</sequence>
<feature type="transmembrane region" description="Helical" evidence="5">
    <location>
        <begin position="6"/>
        <end position="26"/>
    </location>
</feature>
<evidence type="ECO:0000256" key="2">
    <source>
        <dbReference type="ARBA" id="ARBA00022692"/>
    </source>
</evidence>
<keyword evidence="3 5" id="KW-1133">Transmembrane helix</keyword>
<feature type="transmembrane region" description="Helical" evidence="5">
    <location>
        <begin position="175"/>
        <end position="196"/>
    </location>
</feature>
<feature type="transmembrane region" description="Helical" evidence="5">
    <location>
        <begin position="66"/>
        <end position="85"/>
    </location>
</feature>
<evidence type="ECO:0000256" key="4">
    <source>
        <dbReference type="ARBA" id="ARBA00023136"/>
    </source>
</evidence>
<name>A0A6G1TXT5_9BACT</name>
<feature type="transmembrane region" description="Helical" evidence="5">
    <location>
        <begin position="143"/>
        <end position="163"/>
    </location>
</feature>
<reference evidence="8 9" key="1">
    <citation type="submission" date="2019-09" db="EMBL/GenBank/DDBJ databases">
        <title>Distinct polysaccharide growth profiles of human intestinal Prevotella copri isolates.</title>
        <authorList>
            <person name="Fehlner-Peach H."/>
            <person name="Magnabosco C."/>
            <person name="Raghavan V."/>
            <person name="Scher J.U."/>
            <person name="Tett A."/>
            <person name="Cox L.M."/>
            <person name="Gottsegen C."/>
            <person name="Watters A."/>
            <person name="Wiltshire- Gordon J.D."/>
            <person name="Segata N."/>
            <person name="Bonneau R."/>
            <person name="Littman D.R."/>
        </authorList>
    </citation>
    <scope>NUCLEOTIDE SEQUENCE [LARGE SCALE GENOMIC DNA]</scope>
    <source>
        <strain evidence="9">iA622</strain>
    </source>
</reference>
<proteinExistence type="predicted"/>
<dbReference type="GO" id="GO:0004252">
    <property type="term" value="F:serine-type endopeptidase activity"/>
    <property type="evidence" value="ECO:0007669"/>
    <property type="project" value="InterPro"/>
</dbReference>
<dbReference type="EMBL" id="VZCB01000014">
    <property type="protein sequence ID" value="MQN79705.1"/>
    <property type="molecule type" value="Genomic_DNA"/>
</dbReference>
<dbReference type="InterPro" id="IPR022764">
    <property type="entry name" value="Peptidase_S54_rhomboid_dom"/>
</dbReference>
<comment type="subcellular location">
    <subcellularLocation>
        <location evidence="1">Membrane</location>
        <topology evidence="1">Multi-pass membrane protein</topology>
    </subcellularLocation>
</comment>
<evidence type="ECO:0000313" key="8">
    <source>
        <dbReference type="EMBL" id="MQN79705.1"/>
    </source>
</evidence>
<dbReference type="InterPro" id="IPR035952">
    <property type="entry name" value="Rhomboid-like_sf"/>
</dbReference>
<keyword evidence="2 5" id="KW-0812">Transmembrane</keyword>
<evidence type="ECO:0000256" key="3">
    <source>
        <dbReference type="ARBA" id="ARBA00022989"/>
    </source>
</evidence>
<keyword evidence="8" id="KW-0645">Protease</keyword>
<evidence type="ECO:0000259" key="6">
    <source>
        <dbReference type="Pfam" id="PF01694"/>
    </source>
</evidence>